<dbReference type="CDD" id="cd18186">
    <property type="entry name" value="BTB_POZ_ZBTB_KLHL-like"/>
    <property type="match status" value="1"/>
</dbReference>
<accession>A0A9P5YG48</accession>
<dbReference type="SUPFAM" id="SSF54695">
    <property type="entry name" value="POZ domain"/>
    <property type="match status" value="1"/>
</dbReference>
<organism evidence="3 4">
    <name type="scientific">Collybia nuda</name>
    <dbReference type="NCBI Taxonomy" id="64659"/>
    <lineage>
        <taxon>Eukaryota</taxon>
        <taxon>Fungi</taxon>
        <taxon>Dikarya</taxon>
        <taxon>Basidiomycota</taxon>
        <taxon>Agaricomycotina</taxon>
        <taxon>Agaricomycetes</taxon>
        <taxon>Agaricomycetidae</taxon>
        <taxon>Agaricales</taxon>
        <taxon>Tricholomatineae</taxon>
        <taxon>Clitocybaceae</taxon>
        <taxon>Collybia</taxon>
    </lineage>
</organism>
<dbReference type="EMBL" id="MU150239">
    <property type="protein sequence ID" value="KAF9467030.1"/>
    <property type="molecule type" value="Genomic_DNA"/>
</dbReference>
<feature type="compositionally biased region" description="Basic and acidic residues" evidence="1">
    <location>
        <begin position="7"/>
        <end position="22"/>
    </location>
</feature>
<proteinExistence type="predicted"/>
<gene>
    <name evidence="3" type="ORF">BDZ94DRAFT_1250360</name>
</gene>
<protein>
    <recommendedName>
        <fullName evidence="2">BTB domain-containing protein</fullName>
    </recommendedName>
</protein>
<dbReference type="Pfam" id="PF00651">
    <property type="entry name" value="BTB"/>
    <property type="match status" value="1"/>
</dbReference>
<dbReference type="InterPro" id="IPR000210">
    <property type="entry name" value="BTB/POZ_dom"/>
</dbReference>
<dbReference type="Proteomes" id="UP000807353">
    <property type="component" value="Unassembled WGS sequence"/>
</dbReference>
<sequence>MPSSKRQRTEESETEGPHDFSRSESMWLEDGNIILLAQNTQFRVHRTVLAMHSTVFQDMFGIPQPQEEPTIDGCAVVHLSDSAQDVEHFLNALYKRSYHTKALPLNVFEAFLRLGHKYQVLHLRDEAVACLATEFPTTLKEWDDLLDDYTALDVSDEPNASLQLLRLANEFRLNRYIPTLVLSAAVTSSLEDLYDHVPHTISANNALQIAMAAEKFREARNEVTFAWLKLLPSNQCTTTKACIAAARRIASLNFFEFKTGTSSTLGTNPLTEWEDSWGKRLCSHCGPYAHSYHEAGRILVWGNLPTYCKLPKWDDLTNFD</sequence>
<reference evidence="3" key="1">
    <citation type="submission" date="2020-11" db="EMBL/GenBank/DDBJ databases">
        <authorList>
            <consortium name="DOE Joint Genome Institute"/>
            <person name="Ahrendt S."/>
            <person name="Riley R."/>
            <person name="Andreopoulos W."/>
            <person name="Labutti K."/>
            <person name="Pangilinan J."/>
            <person name="Ruiz-Duenas F.J."/>
            <person name="Barrasa J.M."/>
            <person name="Sanchez-Garcia M."/>
            <person name="Camarero S."/>
            <person name="Miyauchi S."/>
            <person name="Serrano A."/>
            <person name="Linde D."/>
            <person name="Babiker R."/>
            <person name="Drula E."/>
            <person name="Ayuso-Fernandez I."/>
            <person name="Pacheco R."/>
            <person name="Padilla G."/>
            <person name="Ferreira P."/>
            <person name="Barriuso J."/>
            <person name="Kellner H."/>
            <person name="Castanera R."/>
            <person name="Alfaro M."/>
            <person name="Ramirez L."/>
            <person name="Pisabarro A.G."/>
            <person name="Kuo A."/>
            <person name="Tritt A."/>
            <person name="Lipzen A."/>
            <person name="He G."/>
            <person name="Yan M."/>
            <person name="Ng V."/>
            <person name="Cullen D."/>
            <person name="Martin F."/>
            <person name="Rosso M.-N."/>
            <person name="Henrissat B."/>
            <person name="Hibbett D."/>
            <person name="Martinez A.T."/>
            <person name="Grigoriev I.V."/>
        </authorList>
    </citation>
    <scope>NUCLEOTIDE SEQUENCE</scope>
    <source>
        <strain evidence="3">CBS 247.69</strain>
    </source>
</reference>
<evidence type="ECO:0000256" key="1">
    <source>
        <dbReference type="SAM" id="MobiDB-lite"/>
    </source>
</evidence>
<keyword evidence="4" id="KW-1185">Reference proteome</keyword>
<feature type="domain" description="BTB" evidence="2">
    <location>
        <begin position="31"/>
        <end position="102"/>
    </location>
</feature>
<dbReference type="InterPro" id="IPR011333">
    <property type="entry name" value="SKP1/BTB/POZ_sf"/>
</dbReference>
<dbReference type="PROSITE" id="PS50097">
    <property type="entry name" value="BTB"/>
    <property type="match status" value="1"/>
</dbReference>
<feature type="region of interest" description="Disordered" evidence="1">
    <location>
        <begin position="1"/>
        <end position="23"/>
    </location>
</feature>
<evidence type="ECO:0000259" key="2">
    <source>
        <dbReference type="PROSITE" id="PS50097"/>
    </source>
</evidence>
<name>A0A9P5YG48_9AGAR</name>
<evidence type="ECO:0000313" key="3">
    <source>
        <dbReference type="EMBL" id="KAF9467030.1"/>
    </source>
</evidence>
<dbReference type="OrthoDB" id="3217871at2759"/>
<dbReference type="Gene3D" id="3.30.710.10">
    <property type="entry name" value="Potassium Channel Kv1.1, Chain A"/>
    <property type="match status" value="1"/>
</dbReference>
<dbReference type="SMART" id="SM00225">
    <property type="entry name" value="BTB"/>
    <property type="match status" value="1"/>
</dbReference>
<evidence type="ECO:0000313" key="4">
    <source>
        <dbReference type="Proteomes" id="UP000807353"/>
    </source>
</evidence>
<comment type="caution">
    <text evidence="3">The sequence shown here is derived from an EMBL/GenBank/DDBJ whole genome shotgun (WGS) entry which is preliminary data.</text>
</comment>
<dbReference type="AlphaFoldDB" id="A0A9P5YG48"/>